<dbReference type="AlphaFoldDB" id="A0A1U8Q262"/>
<dbReference type="RefSeq" id="XP_019052130.1">
    <property type="nucleotide sequence ID" value="XM_019196585.1"/>
</dbReference>
<gene>
    <name evidence="4" type="primary">LOC109114251</name>
</gene>
<reference evidence="4" key="1">
    <citation type="submission" date="2025-08" db="UniProtKB">
        <authorList>
            <consortium name="RefSeq"/>
        </authorList>
    </citation>
    <scope>IDENTIFICATION</scope>
</reference>
<keyword evidence="1" id="KW-0175">Coiled coil</keyword>
<feature type="coiled-coil region" evidence="1">
    <location>
        <begin position="219"/>
        <end position="246"/>
    </location>
</feature>
<evidence type="ECO:0000313" key="4">
    <source>
        <dbReference type="RefSeq" id="XP_019052130.1"/>
    </source>
</evidence>
<keyword evidence="3" id="KW-1185">Reference proteome</keyword>
<evidence type="ECO:0000256" key="2">
    <source>
        <dbReference type="SAM" id="MobiDB-lite"/>
    </source>
</evidence>
<sequence length="429" mass="48973">MRNDITTFFQQDGESLYESWERYKELLRKVPHHGLPIWLLVQIFYNGLTEAIKTIQDAAAGDSINNKTPEVVHAHIEEMAANNYQWHSERAQVKKQLGLHNVDTYTALSMQIRALSKKIEEMQMAALHVQSVTCDWCGGGHISTKCQVGNQFRQSTEQADIVGNFPRQQYSQNHHAFNPGWRGYPNQSWPNQHGLKPFPQNLHQPEKKSNLEELMTKFIDSAETIFQNQEASIKNLENQVGQLAQMISARIPGTLPSNIEVNPREQVQAITLRSGKELPEVEKKARAENKADATLETENKKEEQSEPLQERHQQPQVPIPNRLKQHRLEKEFVDFIVLDMQEDVDVPLILGRPFLAMGKVSKMEDPLELCQQEGGVAKEENEEVNRMTAYLNAKPQFHGKGFLKLESLGRPPMPISKPSTQEPPTLELK</sequence>
<dbReference type="Proteomes" id="UP000189703">
    <property type="component" value="Unplaced"/>
</dbReference>
<organism evidence="3 4">
    <name type="scientific">Nelumbo nucifera</name>
    <name type="common">Sacred lotus</name>
    <dbReference type="NCBI Taxonomy" id="4432"/>
    <lineage>
        <taxon>Eukaryota</taxon>
        <taxon>Viridiplantae</taxon>
        <taxon>Streptophyta</taxon>
        <taxon>Embryophyta</taxon>
        <taxon>Tracheophyta</taxon>
        <taxon>Spermatophyta</taxon>
        <taxon>Magnoliopsida</taxon>
        <taxon>Proteales</taxon>
        <taxon>Nelumbonaceae</taxon>
        <taxon>Nelumbo</taxon>
    </lineage>
</organism>
<dbReference type="OrthoDB" id="1305902at2759"/>
<feature type="compositionally biased region" description="Basic and acidic residues" evidence="2">
    <location>
        <begin position="280"/>
        <end position="313"/>
    </location>
</feature>
<dbReference type="InParanoid" id="A0A1U8Q262"/>
<dbReference type="PANTHER" id="PTHR33223:SF11">
    <property type="entry name" value="ELEMENT PROTEIN, PUTATIVE-RELATED"/>
    <property type="match status" value="1"/>
</dbReference>
<evidence type="ECO:0000313" key="3">
    <source>
        <dbReference type="Proteomes" id="UP000189703"/>
    </source>
</evidence>
<feature type="region of interest" description="Disordered" evidence="2">
    <location>
        <begin position="404"/>
        <end position="429"/>
    </location>
</feature>
<feature type="region of interest" description="Disordered" evidence="2">
    <location>
        <begin position="280"/>
        <end position="323"/>
    </location>
</feature>
<dbReference type="GeneID" id="109114251"/>
<dbReference type="KEGG" id="nnu:109114251"/>
<protein>
    <submittedName>
        <fullName evidence="4">Uncharacterized protein LOC109114251</fullName>
    </submittedName>
</protein>
<name>A0A1U8Q262_NELNU</name>
<dbReference type="PANTHER" id="PTHR33223">
    <property type="entry name" value="CCHC-TYPE DOMAIN-CONTAINING PROTEIN"/>
    <property type="match status" value="1"/>
</dbReference>
<accession>A0A1U8Q262</accession>
<evidence type="ECO:0000256" key="1">
    <source>
        <dbReference type="SAM" id="Coils"/>
    </source>
</evidence>
<proteinExistence type="predicted"/>